<accession>A0A1E3XD29</accession>
<dbReference type="Proteomes" id="UP000094056">
    <property type="component" value="Unassembled WGS sequence"/>
</dbReference>
<organism evidence="1 2">
    <name type="scientific">Candidatus Scalindua rubra</name>
    <dbReference type="NCBI Taxonomy" id="1872076"/>
    <lineage>
        <taxon>Bacteria</taxon>
        <taxon>Pseudomonadati</taxon>
        <taxon>Planctomycetota</taxon>
        <taxon>Candidatus Brocadiia</taxon>
        <taxon>Candidatus Brocadiales</taxon>
        <taxon>Candidatus Scalinduaceae</taxon>
        <taxon>Candidatus Scalindua</taxon>
    </lineage>
</organism>
<gene>
    <name evidence="1" type="ORF">SCARUB_01365</name>
</gene>
<comment type="caution">
    <text evidence="1">The sequence shown here is derived from an EMBL/GenBank/DDBJ whole genome shotgun (WGS) entry which is preliminary data.</text>
</comment>
<protein>
    <submittedName>
        <fullName evidence="1">Uncharacterized protein</fullName>
    </submittedName>
</protein>
<evidence type="ECO:0000313" key="1">
    <source>
        <dbReference type="EMBL" id="ODS33541.1"/>
    </source>
</evidence>
<evidence type="ECO:0000313" key="2">
    <source>
        <dbReference type="Proteomes" id="UP000094056"/>
    </source>
</evidence>
<sequence>MKKLIYVPIIHMSADLGSIAKQVDKRGIAGFGEEFWKRHRETISGFWDIIIKYFSNLEARDFKIYQDGLVADGKVGQKIVEEGIKGGSKNYEVINDLLKRGAILVQTENFNLVKEERDRIVKITQAKTITRKLMAYLKYRLAKNKLLKKRDNYIAKRIDETLNHGETGILFVGAYHNIIPKLSKDFQLTEVKEAKKVRDYQRLLLHYRKNEEEFEELAKYLISPVVC</sequence>
<dbReference type="EMBL" id="MAYW01000026">
    <property type="protein sequence ID" value="ODS33541.1"/>
    <property type="molecule type" value="Genomic_DNA"/>
</dbReference>
<name>A0A1E3XD29_9BACT</name>
<proteinExistence type="predicted"/>
<dbReference type="AlphaFoldDB" id="A0A1E3XD29"/>
<reference evidence="1 2" key="1">
    <citation type="submission" date="2016-07" db="EMBL/GenBank/DDBJ databases">
        <title>Draft genome of Scalindua rubra, obtained from a brine-seawater interface in the Red Sea, sheds light on salt adaptation in anammox bacteria.</title>
        <authorList>
            <person name="Speth D.R."/>
            <person name="Lagkouvardos I."/>
            <person name="Wang Y."/>
            <person name="Qian P.-Y."/>
            <person name="Dutilh B.E."/>
            <person name="Jetten M.S."/>
        </authorList>
    </citation>
    <scope>NUCLEOTIDE SEQUENCE [LARGE SCALE GENOMIC DNA]</scope>
    <source>
        <strain evidence="1">BSI-1</strain>
    </source>
</reference>